<name>A0AA36GJG2_CYLNA</name>
<dbReference type="GO" id="GO:0005739">
    <property type="term" value="C:mitochondrion"/>
    <property type="evidence" value="ECO:0007669"/>
    <property type="project" value="TreeGrafter"/>
</dbReference>
<dbReference type="Pfam" id="PF05347">
    <property type="entry name" value="Complex1_LYR"/>
    <property type="match status" value="1"/>
</dbReference>
<evidence type="ECO:0000313" key="3">
    <source>
        <dbReference type="EMBL" id="CAJ0592146.1"/>
    </source>
</evidence>
<dbReference type="AlphaFoldDB" id="A0AA36GJG2"/>
<dbReference type="EMBL" id="CATQJL010000001">
    <property type="protein sequence ID" value="CAJ0592146.1"/>
    <property type="molecule type" value="Genomic_DNA"/>
</dbReference>
<gene>
    <name evidence="3" type="ORF">CYNAS_LOCUS4129</name>
</gene>
<dbReference type="GO" id="GO:0090324">
    <property type="term" value="P:negative regulation of oxidative phosphorylation"/>
    <property type="evidence" value="ECO:0007669"/>
    <property type="project" value="InterPro"/>
</dbReference>
<reference evidence="3" key="1">
    <citation type="submission" date="2023-07" db="EMBL/GenBank/DDBJ databases">
        <authorList>
            <consortium name="CYATHOMIX"/>
        </authorList>
    </citation>
    <scope>NUCLEOTIDE SEQUENCE</scope>
    <source>
        <strain evidence="3">N/A</strain>
    </source>
</reference>
<dbReference type="Proteomes" id="UP001176961">
    <property type="component" value="Unassembled WGS sequence"/>
</dbReference>
<dbReference type="InterPro" id="IPR052000">
    <property type="entry name" value="ETFRF1"/>
</dbReference>
<protein>
    <recommendedName>
        <fullName evidence="2">Complex 1 LYR protein domain-containing protein</fullName>
    </recommendedName>
</protein>
<feature type="domain" description="Complex 1 LYR protein" evidence="2">
    <location>
        <begin position="4"/>
        <end position="60"/>
    </location>
</feature>
<sequence length="80" mass="10023">MNRRRVLDIYRQLYHIGKEYPKGSEWFHSRLKTAFLMNKEEKDPKKVEELVKRAEFVLKEIESMYSLRKYRAMKNRYYEE</sequence>
<dbReference type="CDD" id="cd20265">
    <property type="entry name" value="Complex1_LYR_ETFRF1_LYRM5"/>
    <property type="match status" value="1"/>
</dbReference>
<dbReference type="PANTHER" id="PTHR21024:SF0">
    <property type="entry name" value="ELECTRON TRANSFER FLAVOPROTEIN REGULATORY FACTOR 1"/>
    <property type="match status" value="1"/>
</dbReference>
<evidence type="ECO:0000256" key="1">
    <source>
        <dbReference type="ARBA" id="ARBA00009508"/>
    </source>
</evidence>
<dbReference type="InterPro" id="IPR008011">
    <property type="entry name" value="Complex1_LYR_dom"/>
</dbReference>
<keyword evidence="4" id="KW-1185">Reference proteome</keyword>
<evidence type="ECO:0000259" key="2">
    <source>
        <dbReference type="Pfam" id="PF05347"/>
    </source>
</evidence>
<dbReference type="PANTHER" id="PTHR21024">
    <property type="entry name" value="GROWTH HORMONE-INDUCIBLE SOLUBLE PROTEIN-RELATED"/>
    <property type="match status" value="1"/>
</dbReference>
<dbReference type="GO" id="GO:0022904">
    <property type="term" value="P:respiratory electron transport chain"/>
    <property type="evidence" value="ECO:0007669"/>
    <property type="project" value="TreeGrafter"/>
</dbReference>
<proteinExistence type="inferred from homology"/>
<evidence type="ECO:0000313" key="4">
    <source>
        <dbReference type="Proteomes" id="UP001176961"/>
    </source>
</evidence>
<organism evidence="3 4">
    <name type="scientific">Cylicocyclus nassatus</name>
    <name type="common">Nematode worm</name>
    <dbReference type="NCBI Taxonomy" id="53992"/>
    <lineage>
        <taxon>Eukaryota</taxon>
        <taxon>Metazoa</taxon>
        <taxon>Ecdysozoa</taxon>
        <taxon>Nematoda</taxon>
        <taxon>Chromadorea</taxon>
        <taxon>Rhabditida</taxon>
        <taxon>Rhabditina</taxon>
        <taxon>Rhabditomorpha</taxon>
        <taxon>Strongyloidea</taxon>
        <taxon>Strongylidae</taxon>
        <taxon>Cylicocyclus</taxon>
    </lineage>
</organism>
<comment type="similarity">
    <text evidence="1">Belongs to the complex I LYR family.</text>
</comment>
<dbReference type="InterPro" id="IPR045296">
    <property type="entry name" value="Complex1_LYR_ETFRF1_LYRM5"/>
</dbReference>
<accession>A0AA36GJG2</accession>
<comment type="caution">
    <text evidence="3">The sequence shown here is derived from an EMBL/GenBank/DDBJ whole genome shotgun (WGS) entry which is preliminary data.</text>
</comment>